<evidence type="ECO:0000256" key="1">
    <source>
        <dbReference type="ARBA" id="ARBA00023002"/>
    </source>
</evidence>
<organism evidence="2 3">
    <name type="scientific">Zopfia rhizophila CBS 207.26</name>
    <dbReference type="NCBI Taxonomy" id="1314779"/>
    <lineage>
        <taxon>Eukaryota</taxon>
        <taxon>Fungi</taxon>
        <taxon>Dikarya</taxon>
        <taxon>Ascomycota</taxon>
        <taxon>Pezizomycotina</taxon>
        <taxon>Dothideomycetes</taxon>
        <taxon>Dothideomycetes incertae sedis</taxon>
        <taxon>Zopfiaceae</taxon>
        <taxon>Zopfia</taxon>
    </lineage>
</organism>
<protein>
    <submittedName>
        <fullName evidence="2">NAD(P)-binding protein</fullName>
    </submittedName>
</protein>
<keyword evidence="1" id="KW-0560">Oxidoreductase</keyword>
<dbReference type="OrthoDB" id="5296at2759"/>
<evidence type="ECO:0000313" key="3">
    <source>
        <dbReference type="Proteomes" id="UP000800200"/>
    </source>
</evidence>
<proteinExistence type="predicted"/>
<evidence type="ECO:0000313" key="2">
    <source>
        <dbReference type="EMBL" id="KAF2183564.1"/>
    </source>
</evidence>
<dbReference type="GO" id="GO:0005739">
    <property type="term" value="C:mitochondrion"/>
    <property type="evidence" value="ECO:0007669"/>
    <property type="project" value="TreeGrafter"/>
</dbReference>
<name>A0A6A6DVF0_9PEZI</name>
<dbReference type="EMBL" id="ML994642">
    <property type="protein sequence ID" value="KAF2183564.1"/>
    <property type="molecule type" value="Genomic_DNA"/>
</dbReference>
<dbReference type="Proteomes" id="UP000800200">
    <property type="component" value="Unassembled WGS sequence"/>
</dbReference>
<accession>A0A6A6DVF0</accession>
<dbReference type="AlphaFoldDB" id="A0A6A6DVF0"/>
<dbReference type="GO" id="GO:0008670">
    <property type="term" value="F:2,4-dienoyl-CoA reductase (NADPH) activity"/>
    <property type="evidence" value="ECO:0007669"/>
    <property type="project" value="TreeGrafter"/>
</dbReference>
<dbReference type="InterPro" id="IPR002347">
    <property type="entry name" value="SDR_fam"/>
</dbReference>
<keyword evidence="3" id="KW-1185">Reference proteome</keyword>
<dbReference type="PANTHER" id="PTHR43658:SF8">
    <property type="entry name" value="17-BETA-HYDROXYSTEROID DEHYDROGENASE 14-RELATED"/>
    <property type="match status" value="1"/>
</dbReference>
<dbReference type="InterPro" id="IPR036291">
    <property type="entry name" value="NAD(P)-bd_dom_sf"/>
</dbReference>
<dbReference type="PANTHER" id="PTHR43658">
    <property type="entry name" value="SHORT-CHAIN DEHYDROGENASE/REDUCTASE"/>
    <property type="match status" value="1"/>
</dbReference>
<dbReference type="SUPFAM" id="SSF51735">
    <property type="entry name" value="NAD(P)-binding Rossmann-fold domains"/>
    <property type="match status" value="1"/>
</dbReference>
<dbReference type="PRINTS" id="PR00081">
    <property type="entry name" value="GDHRDH"/>
</dbReference>
<dbReference type="Gene3D" id="3.40.50.720">
    <property type="entry name" value="NAD(P)-binding Rossmann-like Domain"/>
    <property type="match status" value="1"/>
</dbReference>
<reference evidence="2" key="1">
    <citation type="journal article" date="2020" name="Stud. Mycol.">
        <title>101 Dothideomycetes genomes: a test case for predicting lifestyles and emergence of pathogens.</title>
        <authorList>
            <person name="Haridas S."/>
            <person name="Albert R."/>
            <person name="Binder M."/>
            <person name="Bloem J."/>
            <person name="Labutti K."/>
            <person name="Salamov A."/>
            <person name="Andreopoulos B."/>
            <person name="Baker S."/>
            <person name="Barry K."/>
            <person name="Bills G."/>
            <person name="Bluhm B."/>
            <person name="Cannon C."/>
            <person name="Castanera R."/>
            <person name="Culley D."/>
            <person name="Daum C."/>
            <person name="Ezra D."/>
            <person name="Gonzalez J."/>
            <person name="Henrissat B."/>
            <person name="Kuo A."/>
            <person name="Liang C."/>
            <person name="Lipzen A."/>
            <person name="Lutzoni F."/>
            <person name="Magnuson J."/>
            <person name="Mondo S."/>
            <person name="Nolan M."/>
            <person name="Ohm R."/>
            <person name="Pangilinan J."/>
            <person name="Park H.-J."/>
            <person name="Ramirez L."/>
            <person name="Alfaro M."/>
            <person name="Sun H."/>
            <person name="Tritt A."/>
            <person name="Yoshinaga Y."/>
            <person name="Zwiers L.-H."/>
            <person name="Turgeon B."/>
            <person name="Goodwin S."/>
            <person name="Spatafora J."/>
            <person name="Crous P."/>
            <person name="Grigoriev I."/>
        </authorList>
    </citation>
    <scope>NUCLEOTIDE SEQUENCE</scope>
    <source>
        <strain evidence="2">CBS 207.26</strain>
    </source>
</reference>
<gene>
    <name evidence="2" type="ORF">K469DRAFT_635178</name>
</gene>
<sequence>MMSSIDFPLKGKIILITGGASGIGLALTKQCHVLGARILVGDLRQTADFKDFVKGKSDIVFVRSDVTKWSDFNKLFNACEKEWNDVPDAYGICAGLFEPPFSNFWLDTEEEGYKQVDVNVSHPIKLTRMAMRKSLGREKRASICIIASIAGIAGNIAAPLYCATKHAIVGFVKSVKDTEPFTGVKITTICPGLVNTPLFTPEKAEQFSFAANRALSPDQVASQMLDMIQKKEYPCGTVLELSMAGPRAIPEWNIPPPAGAGTGQELDAVAAMKAMLGPIEEKLGRERGAKL</sequence>
<dbReference type="Pfam" id="PF00106">
    <property type="entry name" value="adh_short"/>
    <property type="match status" value="1"/>
</dbReference>
<dbReference type="GO" id="GO:0006635">
    <property type="term" value="P:fatty acid beta-oxidation"/>
    <property type="evidence" value="ECO:0007669"/>
    <property type="project" value="TreeGrafter"/>
</dbReference>